<accession>A0ACB8N588</accession>
<evidence type="ECO:0000313" key="1">
    <source>
        <dbReference type="EMBL" id="KAH9793289.1"/>
    </source>
</evidence>
<dbReference type="EMBL" id="CM039171">
    <property type="protein sequence ID" value="KAH9793289.1"/>
    <property type="molecule type" value="Genomic_DNA"/>
</dbReference>
<evidence type="ECO:0000313" key="2">
    <source>
        <dbReference type="Proteomes" id="UP000829398"/>
    </source>
</evidence>
<keyword evidence="2" id="KW-1185">Reference proteome</keyword>
<reference evidence="2" key="1">
    <citation type="journal article" date="2023" name="Hortic. Res.">
        <title>A chromosome-level phased genome enabling allele-level studies in sweet orange: a case study on citrus Huanglongbing tolerance.</title>
        <authorList>
            <person name="Wu B."/>
            <person name="Yu Q."/>
            <person name="Deng Z."/>
            <person name="Duan Y."/>
            <person name="Luo F."/>
            <person name="Gmitter F. Jr."/>
        </authorList>
    </citation>
    <scope>NUCLEOTIDE SEQUENCE [LARGE SCALE GENOMIC DNA]</scope>
    <source>
        <strain evidence="2">cv. Valencia</strain>
    </source>
</reference>
<proteinExistence type="predicted"/>
<organism evidence="1 2">
    <name type="scientific">Citrus sinensis</name>
    <name type="common">Sweet orange</name>
    <name type="synonym">Citrus aurantium var. sinensis</name>
    <dbReference type="NCBI Taxonomy" id="2711"/>
    <lineage>
        <taxon>Eukaryota</taxon>
        <taxon>Viridiplantae</taxon>
        <taxon>Streptophyta</taxon>
        <taxon>Embryophyta</taxon>
        <taxon>Tracheophyta</taxon>
        <taxon>Spermatophyta</taxon>
        <taxon>Magnoliopsida</taxon>
        <taxon>eudicotyledons</taxon>
        <taxon>Gunneridae</taxon>
        <taxon>Pentapetalae</taxon>
        <taxon>rosids</taxon>
        <taxon>malvids</taxon>
        <taxon>Sapindales</taxon>
        <taxon>Rutaceae</taxon>
        <taxon>Aurantioideae</taxon>
        <taxon>Citrus</taxon>
    </lineage>
</organism>
<protein>
    <submittedName>
        <fullName evidence="1">Cellulose synthase-like protein B4</fullName>
    </submittedName>
</protein>
<name>A0ACB8N588_CITSI</name>
<gene>
    <name evidence="1" type="ORF">KPL71_004476</name>
</gene>
<dbReference type="Proteomes" id="UP000829398">
    <property type="component" value="Chromosome 2"/>
</dbReference>
<sequence>MANTKSSCLPLYEKVFHKNTYHRALDVIILFLLLCLLFYRLSTLKNHGFAWFLAFLCESCFTFIWILIVNCKWTPLTYKTYPQRLQERIQELPPVDMFVTTADAELEPPIITVNTVLSLLAVDYPVHKLACYVSDDACSPLNFYSLVEASKFAKLWVPFCKKYNVQIRAPFRYFPDSEPSDSSSGELLQDWKNMKKEYEKLSQNIEHAAKRSSLFDLTGEMTVFSNTERMNHPTIVKVISENRGGLSDEIPHLVYISREKRPKHPHHYKAGAMNVLTRVSGLMTNAPFMLNVDCDMYANNPEIVLQAMCLHLGSKNENEFAFIQSPQYFYDRPENLCILNEYIGKGIVGIQGPFYQGTGAFHRRDVVYGLCLDQIEHQGEHALEDELLKKFGNSKEFIKSAAQTLEGKTGGYSSNISRSLDEAHRVADCGYEYGSSWGDEVGCLYGATAEDNLTGLVIHSKGWRSGYCLPIPHAFLGCASPSGPAGMRQQKRWATGLLEILFSKRNPILATLIGKLQFRQCLAYLWILTWGLRSIPELCYIALPAYCIITNSTFLPKVQEPTVLIPLALFVIYKLYTLLEYIQAGLSIRSWWVNNCMARIVTTSAWLFGLVNAALEQFGFSEAVFEITQKIHRPSDVDEVMFDDSPFFVPGTTIILVHLAAWATGLLRLQSQGAHGSGLGDYFCSVYVVLCFFPFLRGLFMTGKKGIPWSTICKSTALALLFVQWCKMMSSVN</sequence>
<comment type="caution">
    <text evidence="1">The sequence shown here is derived from an EMBL/GenBank/DDBJ whole genome shotgun (WGS) entry which is preliminary data.</text>
</comment>